<sequence>MTHLLFRDIDIVCGTGASCISGDVLSATALLVTGCSR</sequence>
<dbReference type="Proteomes" id="UP000294856">
    <property type="component" value="Unassembled WGS sequence"/>
</dbReference>
<organism evidence="1 2">
    <name type="scientific">Nocardia alba</name>
    <dbReference type="NCBI Taxonomy" id="225051"/>
    <lineage>
        <taxon>Bacteria</taxon>
        <taxon>Bacillati</taxon>
        <taxon>Actinomycetota</taxon>
        <taxon>Actinomycetes</taxon>
        <taxon>Mycobacteriales</taxon>
        <taxon>Nocardiaceae</taxon>
        <taxon>Nocardia</taxon>
    </lineage>
</organism>
<comment type="caution">
    <text evidence="1">The sequence shown here is derived from an EMBL/GenBank/DDBJ whole genome shotgun (WGS) entry which is preliminary data.</text>
</comment>
<gene>
    <name evidence="1" type="ORF">DFR71_5797</name>
</gene>
<evidence type="ECO:0000313" key="2">
    <source>
        <dbReference type="Proteomes" id="UP000294856"/>
    </source>
</evidence>
<keyword evidence="2" id="KW-1185">Reference proteome</keyword>
<name>A0A4R1FEH2_9NOCA</name>
<dbReference type="EMBL" id="SMFR01000006">
    <property type="protein sequence ID" value="TCJ93156.1"/>
    <property type="molecule type" value="Genomic_DNA"/>
</dbReference>
<protein>
    <submittedName>
        <fullName evidence="1">Uncharacterized protein</fullName>
    </submittedName>
</protein>
<accession>A0A4R1FEH2</accession>
<dbReference type="PROSITE" id="PS51257">
    <property type="entry name" value="PROKAR_LIPOPROTEIN"/>
    <property type="match status" value="1"/>
</dbReference>
<evidence type="ECO:0000313" key="1">
    <source>
        <dbReference type="EMBL" id="TCJ93156.1"/>
    </source>
</evidence>
<reference evidence="1 2" key="1">
    <citation type="submission" date="2019-03" db="EMBL/GenBank/DDBJ databases">
        <title>Genomic Encyclopedia of Type Strains, Phase IV (KMG-IV): sequencing the most valuable type-strain genomes for metagenomic binning, comparative biology and taxonomic classification.</title>
        <authorList>
            <person name="Goeker M."/>
        </authorList>
    </citation>
    <scope>NUCLEOTIDE SEQUENCE [LARGE SCALE GENOMIC DNA]</scope>
    <source>
        <strain evidence="1 2">DSM 44684</strain>
    </source>
</reference>
<proteinExistence type="predicted"/>
<dbReference type="AlphaFoldDB" id="A0A4R1FEH2"/>
<dbReference type="STRING" id="1210063.GCA_001612665_05482"/>